<evidence type="ECO:0000313" key="2">
    <source>
        <dbReference type="EMBL" id="KAF4632851.1"/>
    </source>
</evidence>
<dbReference type="Proteomes" id="UP000566819">
    <property type="component" value="Unassembled WGS sequence"/>
</dbReference>
<evidence type="ECO:0000313" key="3">
    <source>
        <dbReference type="Proteomes" id="UP000566819"/>
    </source>
</evidence>
<dbReference type="EMBL" id="JAAMPI010000311">
    <property type="protein sequence ID" value="KAF4632851.1"/>
    <property type="molecule type" value="Genomic_DNA"/>
</dbReference>
<dbReference type="AlphaFoldDB" id="A0A8H4RP59"/>
<accession>A0A8H4RP59</accession>
<gene>
    <name evidence="2" type="ORF">G7Y89_g5277</name>
</gene>
<comment type="caution">
    <text evidence="2">The sequence shown here is derived from an EMBL/GenBank/DDBJ whole genome shotgun (WGS) entry which is preliminary data.</text>
</comment>
<dbReference type="PANTHER" id="PTHR33112:SF16">
    <property type="entry name" value="HETEROKARYON INCOMPATIBILITY DOMAIN-CONTAINING PROTEIN"/>
    <property type="match status" value="1"/>
</dbReference>
<dbReference type="Pfam" id="PF06985">
    <property type="entry name" value="HET"/>
    <property type="match status" value="1"/>
</dbReference>
<reference evidence="2 3" key="1">
    <citation type="submission" date="2020-03" db="EMBL/GenBank/DDBJ databases">
        <title>Draft Genome Sequence of Cudoniella acicularis.</title>
        <authorList>
            <person name="Buettner E."/>
            <person name="Kellner H."/>
        </authorList>
    </citation>
    <scope>NUCLEOTIDE SEQUENCE [LARGE SCALE GENOMIC DNA]</scope>
    <source>
        <strain evidence="2 3">DSM 108380</strain>
    </source>
</reference>
<organism evidence="2 3">
    <name type="scientific">Cudoniella acicularis</name>
    <dbReference type="NCBI Taxonomy" id="354080"/>
    <lineage>
        <taxon>Eukaryota</taxon>
        <taxon>Fungi</taxon>
        <taxon>Dikarya</taxon>
        <taxon>Ascomycota</taxon>
        <taxon>Pezizomycotina</taxon>
        <taxon>Leotiomycetes</taxon>
        <taxon>Helotiales</taxon>
        <taxon>Tricladiaceae</taxon>
        <taxon>Cudoniella</taxon>
    </lineage>
</organism>
<evidence type="ECO:0000259" key="1">
    <source>
        <dbReference type="Pfam" id="PF06985"/>
    </source>
</evidence>
<keyword evidence="3" id="KW-1185">Reference proteome</keyword>
<dbReference type="PANTHER" id="PTHR33112">
    <property type="entry name" value="DOMAIN PROTEIN, PUTATIVE-RELATED"/>
    <property type="match status" value="1"/>
</dbReference>
<name>A0A8H4RP59_9HELO</name>
<sequence length="414" mass="46026">MATPPTIGDWVDMTLSQAQPWISECLSKHNQCRLTTPTKIPTRLIDIGPPDGSKKPFLFVPSSTNFIPAKCEKPWAPTPDTTFRYLALSYCWGDTGNLVTTPENIDARRVAIPGAEMPETIKDAICVTRKLGFRYLWVDALCIIQGPGGDWATESAKMEEVYSGAFLTISAALSRHVLSKYTASSWSWASTKCHIKHYGLVQWRVIAKVIDARIELKDPLAPFGEVVSGSIVLCGPLLPFNEMNVEDIEVFNAWVVREHGIKFTRTTIFRVLIPISSIKHIPDLTPATTWGHDPFGQFYGSFAEDESEMRERGEEGMSEITARKSSKITTPLGLNKYRQVLKPGIASGFNPLRRSQQDSEVIGYSAPDDTMVPPNPENTAPLIVETSGEFDQVTVNMWYYSLNPFKIPATHAIA</sequence>
<dbReference type="InterPro" id="IPR010730">
    <property type="entry name" value="HET"/>
</dbReference>
<proteinExistence type="predicted"/>
<protein>
    <recommendedName>
        <fullName evidence="1">Heterokaryon incompatibility domain-containing protein</fullName>
    </recommendedName>
</protein>
<dbReference type="OrthoDB" id="47007at2759"/>
<feature type="domain" description="Heterokaryon incompatibility" evidence="1">
    <location>
        <begin position="85"/>
        <end position="179"/>
    </location>
</feature>